<dbReference type="GeneID" id="66075017"/>
<protein>
    <submittedName>
        <fullName evidence="1">Uncharacterized protein</fullName>
    </submittedName>
</protein>
<comment type="caution">
    <text evidence="1">The sequence shown here is derived from an EMBL/GenBank/DDBJ whole genome shotgun (WGS) entry which is preliminary data.</text>
</comment>
<organism evidence="1 2">
    <name type="scientific">Marasmius oreades</name>
    <name type="common">fairy-ring Marasmius</name>
    <dbReference type="NCBI Taxonomy" id="181124"/>
    <lineage>
        <taxon>Eukaryota</taxon>
        <taxon>Fungi</taxon>
        <taxon>Dikarya</taxon>
        <taxon>Basidiomycota</taxon>
        <taxon>Agaricomycotina</taxon>
        <taxon>Agaricomycetes</taxon>
        <taxon>Agaricomycetidae</taxon>
        <taxon>Agaricales</taxon>
        <taxon>Marasmiineae</taxon>
        <taxon>Marasmiaceae</taxon>
        <taxon>Marasmius</taxon>
    </lineage>
</organism>
<gene>
    <name evidence="1" type="ORF">E1B28_005941</name>
</gene>
<dbReference type="EMBL" id="CM032183">
    <property type="protein sequence ID" value="KAG7095162.1"/>
    <property type="molecule type" value="Genomic_DNA"/>
</dbReference>
<keyword evidence="2" id="KW-1185">Reference proteome</keyword>
<dbReference type="RefSeq" id="XP_043011632.1">
    <property type="nucleotide sequence ID" value="XM_043150544.1"/>
</dbReference>
<reference evidence="1" key="1">
    <citation type="journal article" date="2021" name="Genome Biol. Evol.">
        <title>The assembled and annotated genome of the fairy-ring fungus Marasmius oreades.</title>
        <authorList>
            <person name="Hiltunen M."/>
            <person name="Ament-Velasquez S.L."/>
            <person name="Johannesson H."/>
        </authorList>
    </citation>
    <scope>NUCLEOTIDE SEQUENCE</scope>
    <source>
        <strain evidence="1">03SP1</strain>
    </source>
</reference>
<proteinExistence type="predicted"/>
<evidence type="ECO:0000313" key="2">
    <source>
        <dbReference type="Proteomes" id="UP001049176"/>
    </source>
</evidence>
<dbReference type="KEGG" id="more:E1B28_005941"/>
<dbReference type="AlphaFoldDB" id="A0A9P7UUS0"/>
<dbReference type="Proteomes" id="UP001049176">
    <property type="component" value="Chromosome 3"/>
</dbReference>
<name>A0A9P7UUS0_9AGAR</name>
<sequence>MRYLAEIPLNLQRQLEAYELACAAQITAFSSAQALSQDILESQRLLHLVGHDPVSVLQGLLEDANFELSPDHLKMLAGALGWPLPLVADSSVHRWDNDRFILTSPDNIVLAEAQVPGPSQLPPLPVIPSSVLLESFHPSLSAKYDC</sequence>
<evidence type="ECO:0000313" key="1">
    <source>
        <dbReference type="EMBL" id="KAG7095162.1"/>
    </source>
</evidence>
<accession>A0A9P7UUS0</accession>